<evidence type="ECO:0000313" key="1">
    <source>
        <dbReference type="EMBL" id="CAK7940661.1"/>
    </source>
</evidence>
<reference evidence="1" key="1">
    <citation type="submission" date="2024-01" db="EMBL/GenBank/DDBJ databases">
        <authorList>
            <person name="Webb A."/>
        </authorList>
    </citation>
    <scope>NUCLEOTIDE SEQUENCE</scope>
    <source>
        <strain evidence="1">Pm1</strain>
    </source>
</reference>
<name>A0AAV1V207_9STRA</name>
<gene>
    <name evidence="1" type="ORF">PM001_LOCUS25811</name>
</gene>
<protein>
    <recommendedName>
        <fullName evidence="3">Polyprotein</fullName>
    </recommendedName>
</protein>
<accession>A0AAV1V207</accession>
<proteinExistence type="predicted"/>
<comment type="caution">
    <text evidence="1">The sequence shown here is derived from an EMBL/GenBank/DDBJ whole genome shotgun (WGS) entry which is preliminary data.</text>
</comment>
<sequence length="127" mass="14437">MALTEATQEAIWLKAFLCEIGEMKNDEAVKIYEDNQGFIAQAKNPEFHKRTKHIDIRYHFVLGKVSDGQVLLQYCATKNMKADLMPKPILAAHFRYLRGMLGIKTPRSDEASGSVVNDTPRFHKSVL</sequence>
<evidence type="ECO:0000313" key="2">
    <source>
        <dbReference type="Proteomes" id="UP001162060"/>
    </source>
</evidence>
<dbReference type="AlphaFoldDB" id="A0AAV1V207"/>
<evidence type="ECO:0008006" key="3">
    <source>
        <dbReference type="Google" id="ProtNLM"/>
    </source>
</evidence>
<dbReference type="Proteomes" id="UP001162060">
    <property type="component" value="Unassembled WGS sequence"/>
</dbReference>
<dbReference type="PANTHER" id="PTHR11439:SF483">
    <property type="entry name" value="PEPTIDE SYNTHASE GLIP-LIKE, PUTATIVE (AFU_ORTHOLOGUE AFUA_3G12920)-RELATED"/>
    <property type="match status" value="1"/>
</dbReference>
<organism evidence="1 2">
    <name type="scientific">Peronospora matthiolae</name>
    <dbReference type="NCBI Taxonomy" id="2874970"/>
    <lineage>
        <taxon>Eukaryota</taxon>
        <taxon>Sar</taxon>
        <taxon>Stramenopiles</taxon>
        <taxon>Oomycota</taxon>
        <taxon>Peronosporomycetes</taxon>
        <taxon>Peronosporales</taxon>
        <taxon>Peronosporaceae</taxon>
        <taxon>Peronospora</taxon>
    </lineage>
</organism>
<dbReference type="CDD" id="cd09272">
    <property type="entry name" value="RNase_HI_RT_Ty1"/>
    <property type="match status" value="1"/>
</dbReference>
<dbReference type="EMBL" id="CAKLBY020000259">
    <property type="protein sequence ID" value="CAK7940661.1"/>
    <property type="molecule type" value="Genomic_DNA"/>
</dbReference>
<dbReference type="PANTHER" id="PTHR11439">
    <property type="entry name" value="GAG-POL-RELATED RETROTRANSPOSON"/>
    <property type="match status" value="1"/>
</dbReference>